<evidence type="ECO:0000256" key="11">
    <source>
        <dbReference type="ARBA" id="ARBA00023152"/>
    </source>
</evidence>
<dbReference type="InterPro" id="IPR001576">
    <property type="entry name" value="Phosphoglycerate_kinase"/>
</dbReference>
<feature type="binding site" evidence="13">
    <location>
        <position position="35"/>
    </location>
    <ligand>
        <name>(2R)-3-phosphoglycerate</name>
        <dbReference type="ChEBI" id="CHEBI:58272"/>
    </ligand>
</feature>
<dbReference type="Gene3D" id="3.40.50.1260">
    <property type="entry name" value="Phosphoglycerate kinase, N-terminal domain"/>
    <property type="match status" value="2"/>
</dbReference>
<keyword evidence="11 12" id="KW-0324">Glycolysis</keyword>
<proteinExistence type="inferred from homology"/>
<comment type="caution">
    <text evidence="16">The sequence shown here is derived from an EMBL/GenBank/DDBJ whole genome shotgun (WGS) entry which is preliminary data.</text>
</comment>
<evidence type="ECO:0000256" key="2">
    <source>
        <dbReference type="ARBA" id="ARBA00004838"/>
    </source>
</evidence>
<dbReference type="GO" id="GO:0006094">
    <property type="term" value="P:gluconeogenesis"/>
    <property type="evidence" value="ECO:0007669"/>
    <property type="project" value="TreeGrafter"/>
</dbReference>
<dbReference type="FunFam" id="3.40.50.1260:FF:000003">
    <property type="entry name" value="Phosphoglycerate kinase"/>
    <property type="match status" value="1"/>
</dbReference>
<dbReference type="InterPro" id="IPR015824">
    <property type="entry name" value="Phosphoglycerate_kinase_N"/>
</dbReference>
<dbReference type="AlphaFoldDB" id="A0A9D2GVQ0"/>
<evidence type="ECO:0000256" key="14">
    <source>
        <dbReference type="PIRSR" id="PIRSR000724-2"/>
    </source>
</evidence>
<dbReference type="GO" id="GO:0004618">
    <property type="term" value="F:phosphoglycerate kinase activity"/>
    <property type="evidence" value="ECO:0007669"/>
    <property type="project" value="UniProtKB-UniRule"/>
</dbReference>
<feature type="binding site" evidence="13">
    <location>
        <position position="117"/>
    </location>
    <ligand>
        <name>(2R)-3-phosphoglycerate</name>
        <dbReference type="ChEBI" id="CHEBI:58272"/>
    </ligand>
</feature>
<feature type="binding site" evidence="12 13">
    <location>
        <begin position="58"/>
        <end position="61"/>
    </location>
    <ligand>
        <name>substrate</name>
    </ligand>
</feature>
<dbReference type="InterPro" id="IPR036043">
    <property type="entry name" value="Phosphoglycerate_kinase_sf"/>
</dbReference>
<dbReference type="CDD" id="cd00318">
    <property type="entry name" value="Phosphoglycerate_kinase"/>
    <property type="match status" value="1"/>
</dbReference>
<evidence type="ECO:0000256" key="3">
    <source>
        <dbReference type="ARBA" id="ARBA00008982"/>
    </source>
</evidence>
<feature type="binding site" evidence="12">
    <location>
        <position position="117"/>
    </location>
    <ligand>
        <name>substrate</name>
    </ligand>
</feature>
<dbReference type="EC" id="2.7.2.3" evidence="5 12"/>
<evidence type="ECO:0000256" key="6">
    <source>
        <dbReference type="ARBA" id="ARBA00016471"/>
    </source>
</evidence>
<evidence type="ECO:0000256" key="8">
    <source>
        <dbReference type="ARBA" id="ARBA00022741"/>
    </source>
</evidence>
<organism evidence="16 17">
    <name type="scientific">Candidatus Mucispirillum faecigallinarum</name>
    <dbReference type="NCBI Taxonomy" id="2838699"/>
    <lineage>
        <taxon>Bacteria</taxon>
        <taxon>Pseudomonadati</taxon>
        <taxon>Deferribacterota</taxon>
        <taxon>Deferribacteres</taxon>
        <taxon>Deferribacterales</taxon>
        <taxon>Mucispirillaceae</taxon>
        <taxon>Mucispirillum</taxon>
    </lineage>
</organism>
<comment type="pathway">
    <text evidence="2 12">Carbohydrate degradation; glycolysis; pyruvate from D-glyceraldehyde 3-phosphate: step 2/5.</text>
</comment>
<feature type="binding site" evidence="12 14">
    <location>
        <position position="201"/>
    </location>
    <ligand>
        <name>ATP</name>
        <dbReference type="ChEBI" id="CHEBI:30616"/>
    </ligand>
</feature>
<dbReference type="Proteomes" id="UP000824176">
    <property type="component" value="Unassembled WGS sequence"/>
</dbReference>
<dbReference type="InterPro" id="IPR015911">
    <property type="entry name" value="Phosphoglycerate_kinase_CS"/>
</dbReference>
<dbReference type="GO" id="GO:0043531">
    <property type="term" value="F:ADP binding"/>
    <property type="evidence" value="ECO:0007669"/>
    <property type="project" value="TreeGrafter"/>
</dbReference>
<sequence>MVKSIKDLNLKGKKTFIRVDFNVPIKDGVVGDDTRIQEAAKTIKYAIEQGARVALCSHLGRPKGEKKMEYSLKPVADYINEKKIFPVKFVEDCVGKIVEDAVNNMKDGEVILLENVRFYKGEEKNDPEFARELAKPFEVYVNDAFGTCHRKHASVYGVAELIHDKAAGFLVEKEAQYFDKLIKNPEKPLAAIIGGAKVSDKIGVIKSLLKIADVILIGGAMAYTFLKYKGISTGTSLVEDEQMDTVRDVLAQADKAGVKILLPIDHIISDKFGGEPTVCNEQAIPDGYMGLDIGPKTRQEYAAALEPCKTVLWNGPMGVFEQPAYAEGTFSIAHKLASLGATVIVGGGDSVSAVKKAGVADKISHISTGGGASLEYVEFGTLPGIDILR</sequence>
<evidence type="ECO:0000256" key="10">
    <source>
        <dbReference type="ARBA" id="ARBA00022840"/>
    </source>
</evidence>
<evidence type="ECO:0000256" key="7">
    <source>
        <dbReference type="ARBA" id="ARBA00022679"/>
    </source>
</evidence>
<dbReference type="Pfam" id="PF00162">
    <property type="entry name" value="PGK"/>
    <property type="match status" value="1"/>
</dbReference>
<dbReference type="GO" id="GO:0005829">
    <property type="term" value="C:cytosol"/>
    <property type="evidence" value="ECO:0007669"/>
    <property type="project" value="TreeGrafter"/>
</dbReference>
<dbReference type="PRINTS" id="PR00477">
    <property type="entry name" value="PHGLYCKINASE"/>
</dbReference>
<feature type="binding site" evidence="12">
    <location>
        <position position="150"/>
    </location>
    <ligand>
        <name>substrate</name>
    </ligand>
</feature>
<evidence type="ECO:0000256" key="13">
    <source>
        <dbReference type="PIRSR" id="PIRSR000724-1"/>
    </source>
</evidence>
<feature type="binding site" evidence="12">
    <location>
        <position position="35"/>
    </location>
    <ligand>
        <name>substrate</name>
    </ligand>
</feature>
<comment type="subcellular location">
    <subcellularLocation>
        <location evidence="12">Cytoplasm</location>
    </subcellularLocation>
</comment>
<evidence type="ECO:0000256" key="5">
    <source>
        <dbReference type="ARBA" id="ARBA00013061"/>
    </source>
</evidence>
<dbReference type="PIRSF" id="PIRSF000724">
    <property type="entry name" value="Pgk"/>
    <property type="match status" value="1"/>
</dbReference>
<comment type="similarity">
    <text evidence="3 12 15">Belongs to the phosphoglycerate kinase family.</text>
</comment>
<dbReference type="GO" id="GO:0005524">
    <property type="term" value="F:ATP binding"/>
    <property type="evidence" value="ECO:0007669"/>
    <property type="project" value="UniProtKB-KW"/>
</dbReference>
<dbReference type="EMBL" id="DXAQ01000130">
    <property type="protein sequence ID" value="HIZ90039.1"/>
    <property type="molecule type" value="Genomic_DNA"/>
</dbReference>
<evidence type="ECO:0000256" key="12">
    <source>
        <dbReference type="HAMAP-Rule" id="MF_00145"/>
    </source>
</evidence>
<dbReference type="FunFam" id="3.40.50.1260:FF:000006">
    <property type="entry name" value="Phosphoglycerate kinase"/>
    <property type="match status" value="1"/>
</dbReference>
<comment type="subunit">
    <text evidence="4 12">Monomer.</text>
</comment>
<keyword evidence="10 12" id="KW-0067">ATP-binding</keyword>
<dbReference type="HAMAP" id="MF_00145">
    <property type="entry name" value="Phosphoglyc_kinase"/>
    <property type="match status" value="1"/>
</dbReference>
<keyword evidence="7 12" id="KW-0808">Transferase</keyword>
<name>A0A9D2GVQ0_9BACT</name>
<dbReference type="SUPFAM" id="SSF53748">
    <property type="entry name" value="Phosphoglycerate kinase"/>
    <property type="match status" value="1"/>
</dbReference>
<keyword evidence="9 12" id="KW-0418">Kinase</keyword>
<feature type="binding site" evidence="12 14">
    <location>
        <position position="321"/>
    </location>
    <ligand>
        <name>ATP</name>
        <dbReference type="ChEBI" id="CHEBI:30616"/>
    </ligand>
</feature>
<evidence type="ECO:0000256" key="1">
    <source>
        <dbReference type="ARBA" id="ARBA00000642"/>
    </source>
</evidence>
<reference evidence="16" key="1">
    <citation type="journal article" date="2021" name="PeerJ">
        <title>Extensive microbial diversity within the chicken gut microbiome revealed by metagenomics and culture.</title>
        <authorList>
            <person name="Gilroy R."/>
            <person name="Ravi A."/>
            <person name="Getino M."/>
            <person name="Pursley I."/>
            <person name="Horton D.L."/>
            <person name="Alikhan N.F."/>
            <person name="Baker D."/>
            <person name="Gharbi K."/>
            <person name="Hall N."/>
            <person name="Watson M."/>
            <person name="Adriaenssens E.M."/>
            <person name="Foster-Nyarko E."/>
            <person name="Jarju S."/>
            <person name="Secka A."/>
            <person name="Antonio M."/>
            <person name="Oren A."/>
            <person name="Chaudhuri R.R."/>
            <person name="La Ragione R."/>
            <person name="Hildebrand F."/>
            <person name="Pallen M.J."/>
        </authorList>
    </citation>
    <scope>NUCLEOTIDE SEQUENCE</scope>
    <source>
        <strain evidence="16">ChiW4-1371</strain>
    </source>
</reference>
<gene>
    <name evidence="12" type="primary">pgk</name>
    <name evidence="16" type="ORF">H9804_08830</name>
</gene>
<reference evidence="16" key="2">
    <citation type="submission" date="2021-04" db="EMBL/GenBank/DDBJ databases">
        <authorList>
            <person name="Gilroy R."/>
        </authorList>
    </citation>
    <scope>NUCLEOTIDE SEQUENCE</scope>
    <source>
        <strain evidence="16">ChiW4-1371</strain>
    </source>
</reference>
<evidence type="ECO:0000256" key="4">
    <source>
        <dbReference type="ARBA" id="ARBA00011245"/>
    </source>
</evidence>
<protein>
    <recommendedName>
        <fullName evidence="6 12">Phosphoglycerate kinase</fullName>
        <ecNumber evidence="5 12">2.7.2.3</ecNumber>
    </recommendedName>
</protein>
<comment type="catalytic activity">
    <reaction evidence="1 12 15">
        <text>(2R)-3-phosphoglycerate + ATP = (2R)-3-phospho-glyceroyl phosphate + ADP</text>
        <dbReference type="Rhea" id="RHEA:14801"/>
        <dbReference type="ChEBI" id="CHEBI:30616"/>
        <dbReference type="ChEBI" id="CHEBI:57604"/>
        <dbReference type="ChEBI" id="CHEBI:58272"/>
        <dbReference type="ChEBI" id="CHEBI:456216"/>
        <dbReference type="EC" id="2.7.2.3"/>
    </reaction>
</comment>
<dbReference type="GO" id="GO:0006096">
    <property type="term" value="P:glycolytic process"/>
    <property type="evidence" value="ECO:0007669"/>
    <property type="project" value="UniProtKB-UniRule"/>
</dbReference>
<evidence type="ECO:0000256" key="9">
    <source>
        <dbReference type="ARBA" id="ARBA00022777"/>
    </source>
</evidence>
<feature type="binding site" evidence="12 14">
    <location>
        <position position="290"/>
    </location>
    <ligand>
        <name>ATP</name>
        <dbReference type="ChEBI" id="CHEBI:30616"/>
    </ligand>
</feature>
<accession>A0A9D2GVQ0</accession>
<keyword evidence="12" id="KW-0963">Cytoplasm</keyword>
<dbReference type="PROSITE" id="PS00111">
    <property type="entry name" value="PGLYCERATE_KINASE"/>
    <property type="match status" value="1"/>
</dbReference>
<keyword evidence="8 12" id="KW-0547">Nucleotide-binding</keyword>
<feature type="binding site" evidence="12 13">
    <location>
        <begin position="20"/>
        <end position="22"/>
    </location>
    <ligand>
        <name>substrate</name>
    </ligand>
</feature>
<feature type="binding site" evidence="12 14">
    <location>
        <begin position="347"/>
        <end position="350"/>
    </location>
    <ligand>
        <name>ATP</name>
        <dbReference type="ChEBI" id="CHEBI:30616"/>
    </ligand>
</feature>
<feature type="binding site" evidence="13">
    <location>
        <position position="150"/>
    </location>
    <ligand>
        <name>(2R)-3-phosphoglycerate</name>
        <dbReference type="ChEBI" id="CHEBI:58272"/>
    </ligand>
</feature>
<evidence type="ECO:0000313" key="17">
    <source>
        <dbReference type="Proteomes" id="UP000824176"/>
    </source>
</evidence>
<dbReference type="PANTHER" id="PTHR11406">
    <property type="entry name" value="PHOSPHOGLYCERATE KINASE"/>
    <property type="match status" value="1"/>
</dbReference>
<dbReference type="PANTHER" id="PTHR11406:SF23">
    <property type="entry name" value="PHOSPHOGLYCERATE KINASE 1, CHLOROPLASTIC-RELATED"/>
    <property type="match status" value="1"/>
</dbReference>
<evidence type="ECO:0000256" key="15">
    <source>
        <dbReference type="RuleBase" id="RU000532"/>
    </source>
</evidence>
<evidence type="ECO:0000313" key="16">
    <source>
        <dbReference type="EMBL" id="HIZ90039.1"/>
    </source>
</evidence>